<dbReference type="InterPro" id="IPR050682">
    <property type="entry name" value="ModA/WtpA"/>
</dbReference>
<dbReference type="Pfam" id="PF13531">
    <property type="entry name" value="SBP_bac_11"/>
    <property type="match status" value="1"/>
</dbReference>
<dbReference type="InterPro" id="IPR005950">
    <property type="entry name" value="ModA"/>
</dbReference>
<dbReference type="GO" id="GO:0015689">
    <property type="term" value="P:molybdate ion transport"/>
    <property type="evidence" value="ECO:0007669"/>
    <property type="project" value="InterPro"/>
</dbReference>
<organism evidence="5 6">
    <name type="scientific">Desulforamulus ruminis (strain ATCC 23193 / DSM 2154 / NCIMB 8452 / DL)</name>
    <name type="common">Desulfotomaculum ruminis</name>
    <dbReference type="NCBI Taxonomy" id="696281"/>
    <lineage>
        <taxon>Bacteria</taxon>
        <taxon>Bacillati</taxon>
        <taxon>Bacillota</taxon>
        <taxon>Clostridia</taxon>
        <taxon>Eubacteriales</taxon>
        <taxon>Peptococcaceae</taxon>
        <taxon>Desulforamulus</taxon>
    </lineage>
</organism>
<evidence type="ECO:0000313" key="5">
    <source>
        <dbReference type="EMBL" id="AEG58820.1"/>
    </source>
</evidence>
<dbReference type="GO" id="GO:0046872">
    <property type="term" value="F:metal ion binding"/>
    <property type="evidence" value="ECO:0007669"/>
    <property type="project" value="UniProtKB-KW"/>
</dbReference>
<keyword evidence="3" id="KW-0732">Signal</keyword>
<dbReference type="NCBIfam" id="TIGR01256">
    <property type="entry name" value="modA"/>
    <property type="match status" value="1"/>
</dbReference>
<dbReference type="Gene3D" id="3.40.190.10">
    <property type="entry name" value="Periplasmic binding protein-like II"/>
    <property type="match status" value="2"/>
</dbReference>
<comment type="similarity">
    <text evidence="1">Belongs to the bacterial solute-binding protein ModA family.</text>
</comment>
<dbReference type="PANTHER" id="PTHR30632">
    <property type="entry name" value="MOLYBDATE-BINDING PERIPLASMIC PROTEIN"/>
    <property type="match status" value="1"/>
</dbReference>
<dbReference type="SUPFAM" id="SSF53850">
    <property type="entry name" value="Periplasmic binding protein-like II"/>
    <property type="match status" value="1"/>
</dbReference>
<dbReference type="PIRSF" id="PIRSF004846">
    <property type="entry name" value="ModA"/>
    <property type="match status" value="1"/>
</dbReference>
<evidence type="ECO:0000256" key="1">
    <source>
        <dbReference type="ARBA" id="ARBA00009175"/>
    </source>
</evidence>
<keyword evidence="6" id="KW-1185">Reference proteome</keyword>
<dbReference type="OrthoDB" id="9785015at2"/>
<dbReference type="Proteomes" id="UP000009234">
    <property type="component" value="Chromosome"/>
</dbReference>
<reference evidence="6" key="1">
    <citation type="submission" date="2011-05" db="EMBL/GenBank/DDBJ databases">
        <title>Complete sequence of Desulfotomaculum ruminis DSM 2154.</title>
        <authorList>
            <person name="Lucas S."/>
            <person name="Copeland A."/>
            <person name="Lapidus A."/>
            <person name="Cheng J.-F."/>
            <person name="Goodwin L."/>
            <person name="Pitluck S."/>
            <person name="Lu M."/>
            <person name="Detter J.C."/>
            <person name="Han C."/>
            <person name="Tapia R."/>
            <person name="Land M."/>
            <person name="Hauser L."/>
            <person name="Kyrpides N."/>
            <person name="Ivanova N."/>
            <person name="Mikhailova N."/>
            <person name="Pagani I."/>
            <person name="Stams A.J.M."/>
            <person name="Plugge C.M."/>
            <person name="Muyzer G."/>
            <person name="Kuever J."/>
            <person name="Parshina S.N."/>
            <person name="Ivanova A.E."/>
            <person name="Nazina T.N."/>
            <person name="Brambilla E."/>
            <person name="Spring S."/>
            <person name="Klenk H.-P."/>
            <person name="Woyke T."/>
        </authorList>
    </citation>
    <scope>NUCLEOTIDE SEQUENCE [LARGE SCALE GENOMIC DNA]</scope>
    <source>
        <strain evidence="6">ATCC 23193 / DSM 2154 / NCIB 8452 / DL</strain>
    </source>
</reference>
<dbReference type="AlphaFoldDB" id="F6DS58"/>
<accession>F6DS58</accession>
<evidence type="ECO:0000256" key="3">
    <source>
        <dbReference type="ARBA" id="ARBA00022729"/>
    </source>
</evidence>
<dbReference type="STRING" id="696281.Desru_0534"/>
<dbReference type="eggNOG" id="COG0725">
    <property type="taxonomic scope" value="Bacteria"/>
</dbReference>
<reference evidence="5 6" key="2">
    <citation type="journal article" date="2012" name="Stand. Genomic Sci.">
        <title>Complete genome sequence of the sulfate-reducing firmicute Desulfotomaculum ruminis type strain (DL(T)).</title>
        <authorList>
            <person name="Spring S."/>
            <person name="Visser M."/>
            <person name="Lu M."/>
            <person name="Copeland A."/>
            <person name="Lapidus A."/>
            <person name="Lucas S."/>
            <person name="Cheng J.F."/>
            <person name="Han C."/>
            <person name="Tapia R."/>
            <person name="Goodwin L.A."/>
            <person name="Pitluck S."/>
            <person name="Ivanova N."/>
            <person name="Land M."/>
            <person name="Hauser L."/>
            <person name="Larimer F."/>
            <person name="Rohde M."/>
            <person name="Goker M."/>
            <person name="Detter J.C."/>
            <person name="Kyrpides N.C."/>
            <person name="Woyke T."/>
            <person name="Schaap P.J."/>
            <person name="Plugge C.M."/>
            <person name="Muyzer G."/>
            <person name="Kuever J."/>
            <person name="Pereira I.A."/>
            <person name="Parshina S.N."/>
            <person name="Bernier-Latmani R."/>
            <person name="Stams A.J."/>
            <person name="Klenk H.P."/>
        </authorList>
    </citation>
    <scope>NUCLEOTIDE SEQUENCE [LARGE SCALE GENOMIC DNA]</scope>
    <source>
        <strain evidence="6">ATCC 23193 / DSM 2154 / NCIB 8452 / DL</strain>
    </source>
</reference>
<keyword evidence="2 4" id="KW-0479">Metal-binding</keyword>
<proteinExistence type="inferred from homology"/>
<dbReference type="PANTHER" id="PTHR30632:SF0">
    <property type="entry name" value="SULFATE-BINDING PROTEIN"/>
    <property type="match status" value="1"/>
</dbReference>
<dbReference type="EMBL" id="CP002780">
    <property type="protein sequence ID" value="AEG58820.1"/>
    <property type="molecule type" value="Genomic_DNA"/>
</dbReference>
<dbReference type="GO" id="GO:0030973">
    <property type="term" value="F:molybdate ion binding"/>
    <property type="evidence" value="ECO:0007669"/>
    <property type="project" value="TreeGrafter"/>
</dbReference>
<gene>
    <name evidence="5" type="ordered locus">Desru_0534</name>
</gene>
<protein>
    <submittedName>
        <fullName evidence="5">Molybdenum ABC transporter, periplasmic molybdate-binding protein</fullName>
    </submittedName>
</protein>
<evidence type="ECO:0000313" key="6">
    <source>
        <dbReference type="Proteomes" id="UP000009234"/>
    </source>
</evidence>
<sequence length="247" mass="27701">MVLRNALMDIRKMFMEKNSGLDIAVEFGPSGVLSRNIEKGQAVDLFISAGQKEIDRLADKGFILPDSRKSLVGNQMVVMLKKGLTMNYLADLTTDQFRNIVLPFPDKAPSGRYAKEMLIRLGLWDVLTEKQYFVDDVKQVVEAVAGGEADAGFAWYADIQATPGLDYYRIPQAAYEPVMVTAALPLYAEKNISAKKFLEYIASEEGIITLEKYGFTRPEQGQGAKRPHILWKFLTPSYEDDFVNALL</sequence>
<name>F6DS58_DESRL</name>
<dbReference type="KEGG" id="dru:Desru_0534"/>
<feature type="binding site" evidence="4">
    <location>
        <position position="30"/>
    </location>
    <ligand>
        <name>molybdate</name>
        <dbReference type="ChEBI" id="CHEBI:36264"/>
    </ligand>
</feature>
<keyword evidence="4" id="KW-0500">Molybdenum</keyword>
<evidence type="ECO:0000256" key="4">
    <source>
        <dbReference type="PIRSR" id="PIRSR004846-1"/>
    </source>
</evidence>
<dbReference type="HOGENOM" id="CLU_065520_3_1_9"/>
<evidence type="ECO:0000256" key="2">
    <source>
        <dbReference type="ARBA" id="ARBA00022723"/>
    </source>
</evidence>
<feature type="binding site" evidence="4">
    <location>
        <position position="137"/>
    </location>
    <ligand>
        <name>molybdate</name>
        <dbReference type="ChEBI" id="CHEBI:36264"/>
    </ligand>
</feature>